<dbReference type="PANTHER" id="PTHR40447:SF1">
    <property type="entry name" value="ANAEROBIC SULFITE REDUCTASE SUBUNIT A"/>
    <property type="match status" value="1"/>
</dbReference>
<dbReference type="GO" id="GO:0046872">
    <property type="term" value="F:metal ion binding"/>
    <property type="evidence" value="ECO:0007669"/>
    <property type="project" value="UniProtKB-KW"/>
</dbReference>
<dbReference type="AlphaFoldDB" id="A0A7W6RWN3"/>
<proteinExistence type="predicted"/>
<name>A0A7W6RWN3_9PROT</name>
<dbReference type="PROSITE" id="PS00198">
    <property type="entry name" value="4FE4S_FER_1"/>
    <property type="match status" value="2"/>
</dbReference>
<evidence type="ECO:0000256" key="2">
    <source>
        <dbReference type="ARBA" id="ARBA00023004"/>
    </source>
</evidence>
<evidence type="ECO:0000256" key="3">
    <source>
        <dbReference type="ARBA" id="ARBA00023014"/>
    </source>
</evidence>
<sequence length="380" mass="41356">MTQTGSTGVIDRDALQALFDAVIARGYVPVGPTVRDGALVLDELTGVADLPAGWTEDQEAGTYRLRRRDDAALFGFTTGPQAWKPYLFPPKTKLWAAEATRDGGWAIHNTPDDAPDDTRPFAFIGVRPCDLHAIQVQDRVFLDPRHPDPLYAGRRERALVIVVQCGQAAATCFCASMDTGPRAESGYDLALTEVLEGDAHTFVADAGSAVGRSLLAEVPHDEAGADHLAAAAACTQRARDQMGRRIDTAGLPDLLSAAYDSDRWDALGRRCLACGNCTMVCPTCFCSRVEDVTDLTGDHAERWRAWDSCYTLDFSYIHGGSVRRTIGARYRHWLVHKLSTWHDQFGTSGCVGCGRCITWCPVGIDLTAEVPLIRDRGSKA</sequence>
<organism evidence="5 6">
    <name type="scientific">Roseospira goensis</name>
    <dbReference type="NCBI Taxonomy" id="391922"/>
    <lineage>
        <taxon>Bacteria</taxon>
        <taxon>Pseudomonadati</taxon>
        <taxon>Pseudomonadota</taxon>
        <taxon>Alphaproteobacteria</taxon>
        <taxon>Rhodospirillales</taxon>
        <taxon>Rhodospirillaceae</taxon>
        <taxon>Roseospira</taxon>
    </lineage>
</organism>
<feature type="domain" description="4Fe-4S ferredoxin-type" evidence="4">
    <location>
        <begin position="260"/>
        <end position="292"/>
    </location>
</feature>
<keyword evidence="3" id="KW-0411">Iron-sulfur</keyword>
<dbReference type="SUPFAM" id="SSF46548">
    <property type="entry name" value="alpha-helical ferredoxin"/>
    <property type="match status" value="1"/>
</dbReference>
<evidence type="ECO:0000313" key="6">
    <source>
        <dbReference type="Proteomes" id="UP000555728"/>
    </source>
</evidence>
<keyword evidence="2" id="KW-0408">Iron</keyword>
<dbReference type="RefSeq" id="WP_184431069.1">
    <property type="nucleotide sequence ID" value="NZ_JACIGI010000002.1"/>
</dbReference>
<evidence type="ECO:0000259" key="4">
    <source>
        <dbReference type="PROSITE" id="PS51379"/>
    </source>
</evidence>
<evidence type="ECO:0000313" key="5">
    <source>
        <dbReference type="EMBL" id="MBB4284586.1"/>
    </source>
</evidence>
<dbReference type="InterPro" id="IPR017900">
    <property type="entry name" value="4Fe4S_Fe_S_CS"/>
</dbReference>
<comment type="caution">
    <text evidence="5">The sequence shown here is derived from an EMBL/GenBank/DDBJ whole genome shotgun (WGS) entry which is preliminary data.</text>
</comment>
<dbReference type="Pfam" id="PF17179">
    <property type="entry name" value="Fer4_22"/>
    <property type="match status" value="1"/>
</dbReference>
<dbReference type="EMBL" id="JACIGI010000002">
    <property type="protein sequence ID" value="MBB4284586.1"/>
    <property type="molecule type" value="Genomic_DNA"/>
</dbReference>
<dbReference type="PANTHER" id="PTHR40447">
    <property type="entry name" value="ANAEROBIC SULFITE REDUCTASE SUBUNIT A"/>
    <property type="match status" value="1"/>
</dbReference>
<evidence type="ECO:0000256" key="1">
    <source>
        <dbReference type="ARBA" id="ARBA00022723"/>
    </source>
</evidence>
<dbReference type="PROSITE" id="PS51379">
    <property type="entry name" value="4FE4S_FER_2"/>
    <property type="match status" value="2"/>
</dbReference>
<keyword evidence="6" id="KW-1185">Reference proteome</keyword>
<reference evidence="5 6" key="1">
    <citation type="submission" date="2020-08" db="EMBL/GenBank/DDBJ databases">
        <title>Genome sequencing of Purple Non-Sulfur Bacteria from various extreme environments.</title>
        <authorList>
            <person name="Mayer M."/>
        </authorList>
    </citation>
    <scope>NUCLEOTIDE SEQUENCE [LARGE SCALE GENOMIC DNA]</scope>
    <source>
        <strain evidence="5 6">JA135</strain>
    </source>
</reference>
<feature type="domain" description="4Fe-4S ferredoxin-type" evidence="4">
    <location>
        <begin position="341"/>
        <end position="369"/>
    </location>
</feature>
<gene>
    <name evidence="5" type="ORF">GGD88_000293</name>
</gene>
<dbReference type="GO" id="GO:0051536">
    <property type="term" value="F:iron-sulfur cluster binding"/>
    <property type="evidence" value="ECO:0007669"/>
    <property type="project" value="UniProtKB-KW"/>
</dbReference>
<keyword evidence="1" id="KW-0479">Metal-binding</keyword>
<dbReference type="InterPro" id="IPR017896">
    <property type="entry name" value="4Fe4S_Fe-S-bd"/>
</dbReference>
<accession>A0A7W6RWN3</accession>
<dbReference type="Proteomes" id="UP000555728">
    <property type="component" value="Unassembled WGS sequence"/>
</dbReference>
<protein>
    <submittedName>
        <fullName evidence="5">Ferredoxin</fullName>
    </submittedName>
</protein>